<protein>
    <submittedName>
        <fullName evidence="2">WGS project CAEQ00000000 data, annotated contig 2000</fullName>
    </submittedName>
</protein>
<feature type="compositionally biased region" description="Polar residues" evidence="1">
    <location>
        <begin position="318"/>
        <end position="337"/>
    </location>
</feature>
<evidence type="ECO:0000313" key="2">
    <source>
        <dbReference type="EMBL" id="CCD14312.1"/>
    </source>
</evidence>
<proteinExistence type="predicted"/>
<dbReference type="VEuPathDB" id="TriTrypDB:TcIL3000_0_49460"/>
<feature type="region of interest" description="Disordered" evidence="1">
    <location>
        <begin position="267"/>
        <end position="395"/>
    </location>
</feature>
<reference evidence="2 3" key="2">
    <citation type="journal article" date="2012" name="Proc. Natl. Acad. Sci. U.S.A.">
        <title>Antigenic diversity is generated by distinct evolutionary mechanisms in African trypanosome species.</title>
        <authorList>
            <person name="Jackson A.P."/>
            <person name="Berry A."/>
            <person name="Aslett M."/>
            <person name="Allison H.C."/>
            <person name="Burton P."/>
            <person name="Vavrova-Anderson J."/>
            <person name="Brown R."/>
            <person name="Browne H."/>
            <person name="Corton N."/>
            <person name="Hauser H."/>
            <person name="Gamble J."/>
            <person name="Gilderthorp R."/>
            <person name="Marcello L."/>
            <person name="McQuillan J."/>
            <person name="Otto T.D."/>
            <person name="Quail M.A."/>
            <person name="Sanders M.J."/>
            <person name="van Tonder A."/>
            <person name="Ginger M.L."/>
            <person name="Field M.C."/>
            <person name="Barry J.D."/>
            <person name="Hertz-Fowler C."/>
            <person name="Berriman M."/>
        </authorList>
    </citation>
    <scope>NUCLEOTIDE SEQUENCE [LARGE SCALE GENOMIC DNA]</scope>
    <source>
        <strain evidence="2 3">IL3000</strain>
    </source>
</reference>
<evidence type="ECO:0000313" key="3">
    <source>
        <dbReference type="Proteomes" id="UP000000702"/>
    </source>
</evidence>
<feature type="compositionally biased region" description="Polar residues" evidence="1">
    <location>
        <begin position="218"/>
        <end position="227"/>
    </location>
</feature>
<feature type="compositionally biased region" description="Basic and acidic residues" evidence="1">
    <location>
        <begin position="165"/>
        <end position="174"/>
    </location>
</feature>
<dbReference type="Proteomes" id="UP000000702">
    <property type="component" value="Unassembled WGS sequence"/>
</dbReference>
<evidence type="ECO:0000256" key="1">
    <source>
        <dbReference type="SAM" id="MobiDB-lite"/>
    </source>
</evidence>
<sequence length="395" mass="41526">MDGRLAHTEMLCDEIHGNLMGSTASSIQQLCQQVRQLRIDVGKLVNEDIPSLSDNVTALQEPHLQIEKICRSNVLTDKCQTPASIVFGADSLLRCCNELSSRVRLGCHRLENKETAKSNIYAIGYSTVYTTRRYKGYAAEEGTVDNLLSSEKVINKPGEMPKNTPRKEEGETKINRTGHQETYQPKGNCKTLTTKKESVQDIPSNKPSHPSAAESDLHYSNESSRSSLVFDDESEEDIKPQVSHETSTATPVFRQPAATGTISAFGQPAAADNKPAFGQPAATGTTSAFGQPAASGNKPPFGQPAAADNKPAFGQPAATGTTSAFGQPAATGTTSAFGQPAAADNKPAFGQPAASGNKPPFGQPAAADNKPAFGQPAATGTTSAFGQPAATGTTS</sequence>
<gene>
    <name evidence="2" type="ORF">TCIL3000_0_49460</name>
</gene>
<dbReference type="AlphaFoldDB" id="F9WAP1"/>
<comment type="caution">
    <text evidence="2">The sequence shown here is derived from an EMBL/GenBank/DDBJ whole genome shotgun (WGS) entry which is preliminary data.</text>
</comment>
<accession>F9WAP1</accession>
<feature type="compositionally biased region" description="Polar residues" evidence="1">
    <location>
        <begin position="175"/>
        <end position="185"/>
    </location>
</feature>
<feature type="compositionally biased region" description="Polar residues" evidence="1">
    <location>
        <begin position="378"/>
        <end position="395"/>
    </location>
</feature>
<dbReference type="EMBL" id="CAEQ01001463">
    <property type="protein sequence ID" value="CCD14312.1"/>
    <property type="molecule type" value="Genomic_DNA"/>
</dbReference>
<name>F9WAP1_TRYCI</name>
<dbReference type="OMA" id="INRTGHQ"/>
<keyword evidence="3" id="KW-1185">Reference proteome</keyword>
<organism evidence="2 3">
    <name type="scientific">Trypanosoma congolense (strain IL3000)</name>
    <dbReference type="NCBI Taxonomy" id="1068625"/>
    <lineage>
        <taxon>Eukaryota</taxon>
        <taxon>Discoba</taxon>
        <taxon>Euglenozoa</taxon>
        <taxon>Kinetoplastea</taxon>
        <taxon>Metakinetoplastina</taxon>
        <taxon>Trypanosomatida</taxon>
        <taxon>Trypanosomatidae</taxon>
        <taxon>Trypanosoma</taxon>
        <taxon>Nannomonas</taxon>
    </lineage>
</organism>
<feature type="region of interest" description="Disordered" evidence="1">
    <location>
        <begin position="153"/>
        <end position="254"/>
    </location>
</feature>
<feature type="non-terminal residue" evidence="2">
    <location>
        <position position="395"/>
    </location>
</feature>
<reference evidence="3" key="1">
    <citation type="submission" date="2011-07" db="EMBL/GenBank/DDBJ databases">
        <title>Divergent evolution of antigenic variation in African trypanosomes.</title>
        <authorList>
            <person name="Jackson A.P."/>
            <person name="Berry A."/>
            <person name="Allison H.C."/>
            <person name="Burton P."/>
            <person name="Anderson J."/>
            <person name="Aslett M."/>
            <person name="Brown R."/>
            <person name="Corton N."/>
            <person name="Harris D."/>
            <person name="Hauser H."/>
            <person name="Gamble J."/>
            <person name="Gilderthorp R."/>
            <person name="McQuillan J."/>
            <person name="Quail M.A."/>
            <person name="Sanders M."/>
            <person name="Van Tonder A."/>
            <person name="Ginger M.L."/>
            <person name="Donelson J.E."/>
            <person name="Field M.C."/>
            <person name="Barry J.D."/>
            <person name="Berriman M."/>
            <person name="Hertz-Fowler C."/>
        </authorList>
    </citation>
    <scope>NUCLEOTIDE SEQUENCE [LARGE SCALE GENOMIC DNA]</scope>
    <source>
        <strain evidence="3">IL3000</strain>
    </source>
</reference>